<dbReference type="SMART" id="SM00504">
    <property type="entry name" value="Ubox"/>
    <property type="match status" value="1"/>
</dbReference>
<keyword evidence="5" id="KW-0175">Coiled coil</keyword>
<evidence type="ECO:0000256" key="1">
    <source>
        <dbReference type="ARBA" id="ARBA00000900"/>
    </source>
</evidence>
<dbReference type="Gene3D" id="3.30.40.10">
    <property type="entry name" value="Zinc/RING finger domain, C3HC4 (zinc finger)"/>
    <property type="match status" value="1"/>
</dbReference>
<dbReference type="Proteomes" id="UP000829196">
    <property type="component" value="Unassembled WGS sequence"/>
</dbReference>
<dbReference type="GO" id="GO:0061630">
    <property type="term" value="F:ubiquitin protein ligase activity"/>
    <property type="evidence" value="ECO:0007669"/>
    <property type="project" value="UniProtKB-EC"/>
</dbReference>
<dbReference type="Pfam" id="PF04564">
    <property type="entry name" value="U-box"/>
    <property type="match status" value="1"/>
</dbReference>
<dbReference type="CDD" id="cd16664">
    <property type="entry name" value="RING-Ubox_PUB"/>
    <property type="match status" value="1"/>
</dbReference>
<comment type="caution">
    <text evidence="7">The sequence shown here is derived from an EMBL/GenBank/DDBJ whole genome shotgun (WGS) entry which is preliminary data.</text>
</comment>
<dbReference type="InterPro" id="IPR045210">
    <property type="entry name" value="RING-Ubox_PUB"/>
</dbReference>
<evidence type="ECO:0000256" key="3">
    <source>
        <dbReference type="ARBA" id="ARBA00012483"/>
    </source>
</evidence>
<evidence type="ECO:0000313" key="7">
    <source>
        <dbReference type="EMBL" id="KAI0500109.1"/>
    </source>
</evidence>
<protein>
    <recommendedName>
        <fullName evidence="3">RING-type E3 ubiquitin transferase</fullName>
        <ecNumber evidence="3">2.3.2.27</ecNumber>
    </recommendedName>
</protein>
<comment type="pathway">
    <text evidence="2">Protein modification; protein ubiquitination.</text>
</comment>
<dbReference type="OrthoDB" id="10064100at2759"/>
<dbReference type="InterPro" id="IPR052608">
    <property type="entry name" value="U-box_domain_protein"/>
</dbReference>
<keyword evidence="4" id="KW-0808">Transferase</keyword>
<proteinExistence type="predicted"/>
<evidence type="ECO:0000256" key="5">
    <source>
        <dbReference type="SAM" id="Coils"/>
    </source>
</evidence>
<name>A0A8T3AUX4_DENNO</name>
<dbReference type="SUPFAM" id="SSF48371">
    <property type="entry name" value="ARM repeat"/>
    <property type="match status" value="2"/>
</dbReference>
<dbReference type="SMART" id="SM00185">
    <property type="entry name" value="ARM"/>
    <property type="match status" value="7"/>
</dbReference>
<keyword evidence="8" id="KW-1185">Reference proteome</keyword>
<organism evidence="7 8">
    <name type="scientific">Dendrobium nobile</name>
    <name type="common">Orchid</name>
    <dbReference type="NCBI Taxonomy" id="94219"/>
    <lineage>
        <taxon>Eukaryota</taxon>
        <taxon>Viridiplantae</taxon>
        <taxon>Streptophyta</taxon>
        <taxon>Embryophyta</taxon>
        <taxon>Tracheophyta</taxon>
        <taxon>Spermatophyta</taxon>
        <taxon>Magnoliopsida</taxon>
        <taxon>Liliopsida</taxon>
        <taxon>Asparagales</taxon>
        <taxon>Orchidaceae</taxon>
        <taxon>Epidendroideae</taxon>
        <taxon>Malaxideae</taxon>
        <taxon>Dendrobiinae</taxon>
        <taxon>Dendrobium</taxon>
    </lineage>
</organism>
<dbReference type="AlphaFoldDB" id="A0A8T3AUX4"/>
<dbReference type="PANTHER" id="PTHR45958">
    <property type="entry name" value="RING-TYPE E3 UBIQUITIN TRANSFERASE"/>
    <property type="match status" value="1"/>
</dbReference>
<dbReference type="InterPro" id="IPR011989">
    <property type="entry name" value="ARM-like"/>
</dbReference>
<dbReference type="EMBL" id="JAGYWB010000013">
    <property type="protein sequence ID" value="KAI0500109.1"/>
    <property type="molecule type" value="Genomic_DNA"/>
</dbReference>
<sequence length="813" mass="89170">MADIWDGSYDAGRQSDESYHERLHVEPIYESFLCPLTKQVMRDPVTIENGHTYEREAIEKWFKECKDSGRRPICPLTLQELNSTDLNSSTALRHTIEEWTQRNDAAQLDNACRSLGPGSSESDTLQALDYVMKICQKSRLNKRAVRNADLIPMIADMLKSSSRKVRCKSLQTLCVVAQDDDNNKKVIAAGDTVRTIVKFLSHDHSQERKEAVSLLFELSKSESLSEKIGGVNGAILILVGLASSKSENILTVEKAEKILENLEKDEKNVRLMAENGRLRPLLTQLLEGSPETQLSMAAFLGELVLSNDDKVFVAQTAGSALVDVMKSGSKQAIEAALKALNQISSHEASAKILIHAGILPPLVKDLFTVGFNQLPMKLKEVSATILANIVASGSGFESVLLDSDHQTLVSEDIVHNLLLLISNTGPAIECKLLQMLVGLTSSSTSVLNIVSAIKSSGATISLIQFIDAPQKDIRMASIKLLHNISPYMGRELSDALQGTAGQLGSLIGVIAENNGITEEQSAAIGFLAELPEKDLGLIRRLLAEEAFPMIISKVLKIRHGEIRGNRFVSPYLEGLVRVLSRITYLLENESAIVVLAQEHNLAALFTDLLQTNGIDKAQMASAMALENLSKQSKHLTKIPELPEPGFCASIFPCFSKQPVVIGLCRIHHGDCSIKESFCLLEGKAVEKLIACLDHNNERVVEAALAALCTVLDDGVDIQQGVLVLCEADGINPILEVLKENRTDVLRQRAVWAVERILRTEDIAYKISVDQNVATALVEAFRHGEYRTRQIAERALKHVDKLPNFSAIYTKVGG</sequence>
<dbReference type="PROSITE" id="PS51698">
    <property type="entry name" value="U_BOX"/>
    <property type="match status" value="1"/>
</dbReference>
<reference evidence="7" key="1">
    <citation type="journal article" date="2022" name="Front. Genet.">
        <title>Chromosome-Scale Assembly of the Dendrobium nobile Genome Provides Insights Into the Molecular Mechanism of the Biosynthesis of the Medicinal Active Ingredient of Dendrobium.</title>
        <authorList>
            <person name="Xu Q."/>
            <person name="Niu S.-C."/>
            <person name="Li K.-L."/>
            <person name="Zheng P.-J."/>
            <person name="Zhang X.-J."/>
            <person name="Jia Y."/>
            <person name="Liu Y."/>
            <person name="Niu Y.-X."/>
            <person name="Yu L.-H."/>
            <person name="Chen D.-F."/>
            <person name="Zhang G.-Q."/>
        </authorList>
    </citation>
    <scope>NUCLEOTIDE SEQUENCE</scope>
    <source>
        <tissue evidence="7">Leaf</tissue>
    </source>
</reference>
<dbReference type="InterPro" id="IPR003613">
    <property type="entry name" value="Ubox_domain"/>
</dbReference>
<evidence type="ECO:0000256" key="4">
    <source>
        <dbReference type="ARBA" id="ARBA00022679"/>
    </source>
</evidence>
<dbReference type="PANTHER" id="PTHR45958:SF6">
    <property type="entry name" value="U-BOX DOMAIN-CONTAINING PROTEIN 43"/>
    <property type="match status" value="1"/>
</dbReference>
<feature type="coiled-coil region" evidence="5">
    <location>
        <begin position="245"/>
        <end position="275"/>
    </location>
</feature>
<dbReference type="SUPFAM" id="SSF57850">
    <property type="entry name" value="RING/U-box"/>
    <property type="match status" value="1"/>
</dbReference>
<dbReference type="Gene3D" id="1.25.10.10">
    <property type="entry name" value="Leucine-rich Repeat Variant"/>
    <property type="match status" value="3"/>
</dbReference>
<evidence type="ECO:0000256" key="2">
    <source>
        <dbReference type="ARBA" id="ARBA00004906"/>
    </source>
</evidence>
<dbReference type="GO" id="GO:0016567">
    <property type="term" value="P:protein ubiquitination"/>
    <property type="evidence" value="ECO:0007669"/>
    <property type="project" value="InterPro"/>
</dbReference>
<feature type="domain" description="U-box" evidence="6">
    <location>
        <begin position="27"/>
        <end position="106"/>
    </location>
</feature>
<evidence type="ECO:0000313" key="8">
    <source>
        <dbReference type="Proteomes" id="UP000829196"/>
    </source>
</evidence>
<dbReference type="SMR" id="A0A8T3AUX4"/>
<gene>
    <name evidence="7" type="ORF">KFK09_018317</name>
</gene>
<dbReference type="EC" id="2.3.2.27" evidence="3"/>
<comment type="catalytic activity">
    <reaction evidence="1">
        <text>S-ubiquitinyl-[E2 ubiquitin-conjugating enzyme]-L-cysteine + [acceptor protein]-L-lysine = [E2 ubiquitin-conjugating enzyme]-L-cysteine + N(6)-ubiquitinyl-[acceptor protein]-L-lysine.</text>
        <dbReference type="EC" id="2.3.2.27"/>
    </reaction>
</comment>
<dbReference type="InterPro" id="IPR000225">
    <property type="entry name" value="Armadillo"/>
</dbReference>
<evidence type="ECO:0000259" key="6">
    <source>
        <dbReference type="PROSITE" id="PS51698"/>
    </source>
</evidence>
<dbReference type="InterPro" id="IPR016024">
    <property type="entry name" value="ARM-type_fold"/>
</dbReference>
<accession>A0A8T3AUX4</accession>
<dbReference type="InterPro" id="IPR013083">
    <property type="entry name" value="Znf_RING/FYVE/PHD"/>
</dbReference>